<feature type="region of interest" description="Disordered" evidence="1">
    <location>
        <begin position="1"/>
        <end position="49"/>
    </location>
</feature>
<dbReference type="PANTHER" id="PTHR48465:SF1">
    <property type="entry name" value="PROTEIN SSUH2 HOMOLOG"/>
    <property type="match status" value="1"/>
</dbReference>
<keyword evidence="3" id="KW-1185">Reference proteome</keyword>
<dbReference type="InterPro" id="IPR052789">
    <property type="entry name" value="SSUH2_homolog"/>
</dbReference>
<dbReference type="RefSeq" id="XP_044307697.1">
    <property type="nucleotide sequence ID" value="XM_044451762.1"/>
</dbReference>
<protein>
    <recommendedName>
        <fullName evidence="4">Protein SSUH2 homolog</fullName>
    </recommendedName>
</protein>
<name>A0A8D2Q6D3_VARKO</name>
<dbReference type="Ensembl" id="ENSVKKT00000022693.1">
    <property type="protein sequence ID" value="ENSVKKP00000022143.1"/>
    <property type="gene ID" value="ENSVKKG00000014777.1"/>
</dbReference>
<dbReference type="RefSeq" id="XP_044307695.1">
    <property type="nucleotide sequence ID" value="XM_044451760.1"/>
</dbReference>
<dbReference type="PANTHER" id="PTHR48465">
    <property type="entry name" value="PROTEIN SSUH2 HOMOLOG"/>
    <property type="match status" value="1"/>
</dbReference>
<dbReference type="GeneID" id="123034430"/>
<accession>A0A8D2Q6D3</accession>
<reference evidence="2" key="2">
    <citation type="submission" date="2025-09" db="UniProtKB">
        <authorList>
            <consortium name="Ensembl"/>
        </authorList>
    </citation>
    <scope>IDENTIFICATION</scope>
</reference>
<sequence length="356" mass="40226">MSQVPSAPPVYDVNNIAGYEGTTDGDGGGRYFPPPPNSVPDRGDEPPPALRNWTIPAISEDEAQEALIQYVASKCCYGKAPAKEMMFQDLQSFNTYRYRLETFTESRSTVWKTEPYNGEIVDSYLCGAPPLPWDIIVDIPVMFTDQKKKIKVPHTSSVKGCPCCGCSGRRPCQKCRGLTRQQCWVCHGKGYRMNNERCTECLGTGTSMCDKCSGLGTTACSDCGGRGQLLSYIELQVVWKNNVFEYLADQRTGFPTELFKEVSGQKLFVDEQYMVYPVTGFPEGSINQASRNAIEQHKTQFGSTARILRERQTIELLFLTRVEYEWHRKSYSYFVYGNEHKVYAENYPRKCCCAIL</sequence>
<proteinExistence type="predicted"/>
<dbReference type="KEGG" id="vko:123034430"/>
<dbReference type="RefSeq" id="XP_044307696.1">
    <property type="nucleotide sequence ID" value="XM_044451761.1"/>
</dbReference>
<evidence type="ECO:0008006" key="4">
    <source>
        <dbReference type="Google" id="ProtNLM"/>
    </source>
</evidence>
<dbReference type="AlphaFoldDB" id="A0A8D2Q6D3"/>
<reference evidence="2" key="1">
    <citation type="submission" date="2025-08" db="UniProtKB">
        <authorList>
            <consortium name="Ensembl"/>
        </authorList>
    </citation>
    <scope>IDENTIFICATION</scope>
</reference>
<organism evidence="2 3">
    <name type="scientific">Varanus komodoensis</name>
    <name type="common">Komodo dragon</name>
    <dbReference type="NCBI Taxonomy" id="61221"/>
    <lineage>
        <taxon>Eukaryota</taxon>
        <taxon>Metazoa</taxon>
        <taxon>Chordata</taxon>
        <taxon>Craniata</taxon>
        <taxon>Vertebrata</taxon>
        <taxon>Euteleostomi</taxon>
        <taxon>Lepidosauria</taxon>
        <taxon>Squamata</taxon>
        <taxon>Bifurcata</taxon>
        <taxon>Unidentata</taxon>
        <taxon>Episquamata</taxon>
        <taxon>Toxicofera</taxon>
        <taxon>Anguimorpha</taxon>
        <taxon>Paleoanguimorpha</taxon>
        <taxon>Varanoidea</taxon>
        <taxon>Varanidae</taxon>
        <taxon>Varanus</taxon>
    </lineage>
</organism>
<evidence type="ECO:0000313" key="3">
    <source>
        <dbReference type="Proteomes" id="UP000694545"/>
    </source>
</evidence>
<dbReference type="RefSeq" id="XP_044307698.1">
    <property type="nucleotide sequence ID" value="XM_044451763.1"/>
</dbReference>
<gene>
    <name evidence="2" type="primary">LOC123034430</name>
</gene>
<dbReference type="OMA" id="DCEAKGY"/>
<dbReference type="Proteomes" id="UP000694545">
    <property type="component" value="Unplaced"/>
</dbReference>
<evidence type="ECO:0000313" key="2">
    <source>
        <dbReference type="Ensembl" id="ENSVKKP00000022143.1"/>
    </source>
</evidence>
<evidence type="ECO:0000256" key="1">
    <source>
        <dbReference type="SAM" id="MobiDB-lite"/>
    </source>
</evidence>